<dbReference type="GO" id="GO:0008168">
    <property type="term" value="F:methyltransferase activity"/>
    <property type="evidence" value="ECO:0007669"/>
    <property type="project" value="UniProtKB-KW"/>
</dbReference>
<gene>
    <name evidence="4" type="ORF">JMJ56_30530</name>
</gene>
<dbReference type="SUPFAM" id="SSF53335">
    <property type="entry name" value="S-adenosyl-L-methionine-dependent methyltransferases"/>
    <property type="match status" value="1"/>
</dbReference>
<name>A0ABS1UCC8_9PROT</name>
<sequence length="293" mass="30951">MQPSVVSWYDSNASRLAGAYEAVPPIISRDWLADLLPRPPAVVIDIGAGTGRDAGAFAAAGFEVIAIEPSACMRVQAERLHQVPRIRWLPDSLPTLTTASRSGIAADVVSLNAVWQHVGPADRPRAFRKLVGLLRSGGLLVMTLRHGRDDGRGTHPVSLAEVESLARSHGMQGVRAVPSPDLQGRPEISWTAVVLRLPDDGTGAAALAAPHPHGSQERDLQAGPASGAVPRSRQFCRAGGGGRRRACPAAVGLGRPELAPTLPAPCEDRSAAGARQPARCRRARLRRSWLAGP</sequence>
<feature type="region of interest" description="Disordered" evidence="2">
    <location>
        <begin position="260"/>
        <end position="279"/>
    </location>
</feature>
<keyword evidence="1" id="KW-0808">Transferase</keyword>
<dbReference type="Gene3D" id="3.40.50.150">
    <property type="entry name" value="Vaccinia Virus protein VP39"/>
    <property type="match status" value="1"/>
</dbReference>
<evidence type="ECO:0000256" key="1">
    <source>
        <dbReference type="ARBA" id="ARBA00022679"/>
    </source>
</evidence>
<dbReference type="PANTHER" id="PTHR43861">
    <property type="entry name" value="TRANS-ACONITATE 2-METHYLTRANSFERASE-RELATED"/>
    <property type="match status" value="1"/>
</dbReference>
<proteinExistence type="predicted"/>
<dbReference type="Pfam" id="PF08242">
    <property type="entry name" value="Methyltransf_12"/>
    <property type="match status" value="1"/>
</dbReference>
<organism evidence="4 5">
    <name type="scientific">Belnapia arida</name>
    <dbReference type="NCBI Taxonomy" id="2804533"/>
    <lineage>
        <taxon>Bacteria</taxon>
        <taxon>Pseudomonadati</taxon>
        <taxon>Pseudomonadota</taxon>
        <taxon>Alphaproteobacteria</taxon>
        <taxon>Acetobacterales</taxon>
        <taxon>Roseomonadaceae</taxon>
        <taxon>Belnapia</taxon>
    </lineage>
</organism>
<dbReference type="CDD" id="cd02440">
    <property type="entry name" value="AdoMet_MTases"/>
    <property type="match status" value="1"/>
</dbReference>
<evidence type="ECO:0000259" key="3">
    <source>
        <dbReference type="Pfam" id="PF08242"/>
    </source>
</evidence>
<feature type="region of interest" description="Disordered" evidence="2">
    <location>
        <begin position="209"/>
        <end position="230"/>
    </location>
</feature>
<dbReference type="InterPro" id="IPR029063">
    <property type="entry name" value="SAM-dependent_MTases_sf"/>
</dbReference>
<dbReference type="InterPro" id="IPR013217">
    <property type="entry name" value="Methyltransf_12"/>
</dbReference>
<evidence type="ECO:0000313" key="4">
    <source>
        <dbReference type="EMBL" id="MBL6082313.1"/>
    </source>
</evidence>
<evidence type="ECO:0000313" key="5">
    <source>
        <dbReference type="Proteomes" id="UP000660885"/>
    </source>
</evidence>
<feature type="domain" description="Methyltransferase type 12" evidence="3">
    <location>
        <begin position="44"/>
        <end position="140"/>
    </location>
</feature>
<evidence type="ECO:0000256" key="2">
    <source>
        <dbReference type="SAM" id="MobiDB-lite"/>
    </source>
</evidence>
<reference evidence="4 5" key="1">
    <citation type="submission" date="2021-01" db="EMBL/GenBank/DDBJ databases">
        <title>Belnapia mucosa sp. nov. and Belnapia arida sp. nov., isolated from the Tabernas Desert (Almeria, Spain).</title>
        <authorList>
            <person name="Molina-Menor E."/>
            <person name="Vidal-Verdu A."/>
            <person name="Calonge A."/>
            <person name="Satari L."/>
            <person name="Pereto J."/>
            <person name="Porcar M."/>
        </authorList>
    </citation>
    <scope>NUCLEOTIDE SEQUENCE [LARGE SCALE GENOMIC DNA]</scope>
    <source>
        <strain evidence="4 5">T18</strain>
    </source>
</reference>
<comment type="caution">
    <text evidence="4">The sequence shown here is derived from an EMBL/GenBank/DDBJ whole genome shotgun (WGS) entry which is preliminary data.</text>
</comment>
<keyword evidence="5" id="KW-1185">Reference proteome</keyword>
<protein>
    <submittedName>
        <fullName evidence="4">Class I SAM-dependent methyltransferase</fullName>
    </submittedName>
</protein>
<dbReference type="GO" id="GO:0032259">
    <property type="term" value="P:methylation"/>
    <property type="evidence" value="ECO:0007669"/>
    <property type="project" value="UniProtKB-KW"/>
</dbReference>
<dbReference type="PANTHER" id="PTHR43861:SF3">
    <property type="entry name" value="PUTATIVE (AFU_ORTHOLOGUE AFUA_2G14390)-RELATED"/>
    <property type="match status" value="1"/>
</dbReference>
<keyword evidence="4" id="KW-0489">Methyltransferase</keyword>
<accession>A0ABS1UCC8</accession>
<dbReference type="Proteomes" id="UP000660885">
    <property type="component" value="Unassembled WGS sequence"/>
</dbReference>
<dbReference type="EMBL" id="JAETWB010000059">
    <property type="protein sequence ID" value="MBL6082313.1"/>
    <property type="molecule type" value="Genomic_DNA"/>
</dbReference>